<dbReference type="STRING" id="1230458.C484_21117"/>
<dbReference type="OrthoDB" id="86287at2157"/>
<feature type="transmembrane region" description="Helical" evidence="1">
    <location>
        <begin position="170"/>
        <end position="191"/>
    </location>
</feature>
<protein>
    <submittedName>
        <fullName evidence="2">ABC transporter</fullName>
    </submittedName>
</protein>
<dbReference type="GO" id="GO:0005886">
    <property type="term" value="C:plasma membrane"/>
    <property type="evidence" value="ECO:0007669"/>
    <property type="project" value="UniProtKB-SubCell"/>
</dbReference>
<dbReference type="PANTHER" id="PTHR43471">
    <property type="entry name" value="ABC TRANSPORTER PERMEASE"/>
    <property type="match status" value="1"/>
</dbReference>
<keyword evidence="1" id="KW-0472">Membrane</keyword>
<evidence type="ECO:0000313" key="3">
    <source>
        <dbReference type="Proteomes" id="UP000011648"/>
    </source>
</evidence>
<keyword evidence="1" id="KW-1133">Transmembrane helix</keyword>
<evidence type="ECO:0000313" key="2">
    <source>
        <dbReference type="EMBL" id="ELY85105.1"/>
    </source>
</evidence>
<dbReference type="Pfam" id="PF12679">
    <property type="entry name" value="ABC2_membrane_2"/>
    <property type="match status" value="1"/>
</dbReference>
<dbReference type="Proteomes" id="UP000011648">
    <property type="component" value="Unassembled WGS sequence"/>
</dbReference>
<accession>L9ZF86</accession>
<keyword evidence="1" id="KW-0812">Transmembrane</keyword>
<dbReference type="PANTHER" id="PTHR43471:SF1">
    <property type="entry name" value="ABC TRANSPORTER PERMEASE PROTEIN NOSY-RELATED"/>
    <property type="match status" value="1"/>
</dbReference>
<gene>
    <name evidence="2" type="ORF">C484_21117</name>
</gene>
<dbReference type="PATRIC" id="fig|1230458.4.peg.4259"/>
<feature type="transmembrane region" description="Helical" evidence="1">
    <location>
        <begin position="253"/>
        <end position="277"/>
    </location>
</feature>
<reference evidence="2 3" key="1">
    <citation type="journal article" date="2014" name="PLoS Genet.">
        <title>Phylogenetically driven sequencing of extremely halophilic archaea reveals strategies for static and dynamic osmo-response.</title>
        <authorList>
            <person name="Becker E.A."/>
            <person name="Seitzer P.M."/>
            <person name="Tritt A."/>
            <person name="Larsen D."/>
            <person name="Krusor M."/>
            <person name="Yao A.I."/>
            <person name="Wu D."/>
            <person name="Madern D."/>
            <person name="Eisen J.A."/>
            <person name="Darling A.E."/>
            <person name="Facciotti M.T."/>
        </authorList>
    </citation>
    <scope>NUCLEOTIDE SEQUENCE [LARGE SCALE GENOMIC DNA]</scope>
    <source>
        <strain evidence="2 3">DSM 12281</strain>
    </source>
</reference>
<proteinExistence type="predicted"/>
<keyword evidence="3" id="KW-1185">Reference proteome</keyword>
<dbReference type="EMBL" id="AOIL01000069">
    <property type="protein sequence ID" value="ELY85105.1"/>
    <property type="molecule type" value="Genomic_DNA"/>
</dbReference>
<dbReference type="GO" id="GO:0140359">
    <property type="term" value="F:ABC-type transporter activity"/>
    <property type="evidence" value="ECO:0007669"/>
    <property type="project" value="InterPro"/>
</dbReference>
<dbReference type="RefSeq" id="WP_006827788.1">
    <property type="nucleotide sequence ID" value="NZ_AOIL01000069.1"/>
</dbReference>
<feature type="transmembrane region" description="Helical" evidence="1">
    <location>
        <begin position="20"/>
        <end position="41"/>
    </location>
</feature>
<comment type="caution">
    <text evidence="2">The sequence shown here is derived from an EMBL/GenBank/DDBJ whole genome shotgun (WGS) entry which is preliminary data.</text>
</comment>
<feature type="transmembrane region" description="Helical" evidence="1">
    <location>
        <begin position="112"/>
        <end position="134"/>
    </location>
</feature>
<feature type="transmembrane region" description="Helical" evidence="1">
    <location>
        <begin position="53"/>
        <end position="76"/>
    </location>
</feature>
<name>L9ZF86_9EURY</name>
<organism evidence="2 3">
    <name type="scientific">Natrialba taiwanensis DSM 12281</name>
    <dbReference type="NCBI Taxonomy" id="1230458"/>
    <lineage>
        <taxon>Archaea</taxon>
        <taxon>Methanobacteriati</taxon>
        <taxon>Methanobacteriota</taxon>
        <taxon>Stenosarchaea group</taxon>
        <taxon>Halobacteria</taxon>
        <taxon>Halobacteriales</taxon>
        <taxon>Natrialbaceae</taxon>
        <taxon>Natrialba</taxon>
    </lineage>
</organism>
<sequence>MSAITIAQKDFQDAIQSWMLLGLTAVFVVFTAGAAYVYIALGAIGGGGEVSSLALINFLSGLTVFFIPLIGLIVGYKSIVSERESGSIALLLSLPHTRRDVVLGKVLGRTGVVFTSAIVGFLIAAGVVVVLAGSLSLGNYVLFVLASLALALTFVSLAVSFSAATRSSTLSLVGAGTLTSLFIFPVIWSLIPTLVRFILNEYTPLTLDMATQPEWAQFFVQLDPTAAYSNVLHVLIPDLTSGPLAGAGGDVPFYLAPSFGFVVLAAWIVVPLMLGYYRFNSTAL</sequence>
<evidence type="ECO:0000256" key="1">
    <source>
        <dbReference type="SAM" id="Phobius"/>
    </source>
</evidence>
<dbReference type="AlphaFoldDB" id="L9ZF86"/>
<feature type="transmembrane region" description="Helical" evidence="1">
    <location>
        <begin position="140"/>
        <end position="163"/>
    </location>
</feature>